<dbReference type="EMBL" id="BART01029075">
    <property type="protein sequence ID" value="GAG96790.1"/>
    <property type="molecule type" value="Genomic_DNA"/>
</dbReference>
<gene>
    <name evidence="1" type="ORF">S01H4_51104</name>
</gene>
<protein>
    <submittedName>
        <fullName evidence="1">Uncharacterized protein</fullName>
    </submittedName>
</protein>
<organism evidence="1">
    <name type="scientific">marine sediment metagenome</name>
    <dbReference type="NCBI Taxonomy" id="412755"/>
    <lineage>
        <taxon>unclassified sequences</taxon>
        <taxon>metagenomes</taxon>
        <taxon>ecological metagenomes</taxon>
    </lineage>
</organism>
<accession>X1BP60</accession>
<feature type="non-terminal residue" evidence="1">
    <location>
        <position position="221"/>
    </location>
</feature>
<evidence type="ECO:0000313" key="1">
    <source>
        <dbReference type="EMBL" id="GAG96790.1"/>
    </source>
</evidence>
<sequence length="221" mass="25676">MGFNKHHKEITAHRLKLQGNYEPKLRELVRTRTAQLEFSDQERSKALKSLDSFVWKLTAAGVHLERLWENLESYNLDQLMNNIINDIPEPRRYEDEEIAFLTVEFEAFLFQARAIIIAAQIHTLDACRVEFGGMLTSEKYEKKVKNAPFEVRDRLIIAHDYFAQNVTGDGKWGALLIRLRDRIAHFDRIRPSEITLDDGSEEIRVAGSSLEWLAQKFEDGT</sequence>
<comment type="caution">
    <text evidence="1">The sequence shown here is derived from an EMBL/GenBank/DDBJ whole genome shotgun (WGS) entry which is preliminary data.</text>
</comment>
<dbReference type="AlphaFoldDB" id="X1BP60"/>
<proteinExistence type="predicted"/>
<reference evidence="1" key="1">
    <citation type="journal article" date="2014" name="Front. Microbiol.">
        <title>High frequency of phylogenetically diverse reductive dehalogenase-homologous genes in deep subseafloor sedimentary metagenomes.</title>
        <authorList>
            <person name="Kawai M."/>
            <person name="Futagami T."/>
            <person name="Toyoda A."/>
            <person name="Takaki Y."/>
            <person name="Nishi S."/>
            <person name="Hori S."/>
            <person name="Arai W."/>
            <person name="Tsubouchi T."/>
            <person name="Morono Y."/>
            <person name="Uchiyama I."/>
            <person name="Ito T."/>
            <person name="Fujiyama A."/>
            <person name="Inagaki F."/>
            <person name="Takami H."/>
        </authorList>
    </citation>
    <scope>NUCLEOTIDE SEQUENCE</scope>
    <source>
        <strain evidence="1">Expedition CK06-06</strain>
    </source>
</reference>
<name>X1BP60_9ZZZZ</name>